<proteinExistence type="inferred from homology"/>
<dbReference type="GO" id="GO:0005886">
    <property type="term" value="C:plasma membrane"/>
    <property type="evidence" value="ECO:0007669"/>
    <property type="project" value="TreeGrafter"/>
</dbReference>
<dbReference type="InterPro" id="IPR042099">
    <property type="entry name" value="ANL_N_sf"/>
</dbReference>
<dbReference type="Pfam" id="PF00501">
    <property type="entry name" value="AMP-binding"/>
    <property type="match status" value="1"/>
</dbReference>
<evidence type="ECO:0000256" key="2">
    <source>
        <dbReference type="ARBA" id="ARBA00022598"/>
    </source>
</evidence>
<dbReference type="InterPro" id="IPR020845">
    <property type="entry name" value="AMP-binding_CS"/>
</dbReference>
<dbReference type="Gene3D" id="3.40.50.12780">
    <property type="entry name" value="N-terminal domain of ligase-like"/>
    <property type="match status" value="1"/>
</dbReference>
<dbReference type="Proteomes" id="UP000317303">
    <property type="component" value="Unassembled WGS sequence"/>
</dbReference>
<evidence type="ECO:0000313" key="7">
    <source>
        <dbReference type="EMBL" id="TWH20109.1"/>
    </source>
</evidence>
<keyword evidence="3" id="KW-0547">Nucleotide-binding</keyword>
<feature type="domain" description="AMP-binding enzyme C-terminal" evidence="6">
    <location>
        <begin position="422"/>
        <end position="497"/>
    </location>
</feature>
<feature type="domain" description="AMP-dependent synthetase/ligase" evidence="5">
    <location>
        <begin position="21"/>
        <end position="371"/>
    </location>
</feature>
<protein>
    <submittedName>
        <fullName evidence="7">Fatty-acyl-CoA synthase</fullName>
    </submittedName>
</protein>
<dbReference type="InterPro" id="IPR045851">
    <property type="entry name" value="AMP-bd_C_sf"/>
</dbReference>
<dbReference type="Gene3D" id="3.30.300.30">
    <property type="match status" value="1"/>
</dbReference>
<evidence type="ECO:0000313" key="8">
    <source>
        <dbReference type="Proteomes" id="UP000317303"/>
    </source>
</evidence>
<dbReference type="InterPro" id="IPR000873">
    <property type="entry name" value="AMP-dep_synth/lig_dom"/>
</dbReference>
<dbReference type="OrthoDB" id="2579187at2"/>
<accession>A0A660CF30</accession>
<evidence type="ECO:0000256" key="3">
    <source>
        <dbReference type="ARBA" id="ARBA00022741"/>
    </source>
</evidence>
<dbReference type="PANTHER" id="PTHR43107:SF15">
    <property type="entry name" value="FATTY ACID TRANSPORT PROTEIN 3, ISOFORM A"/>
    <property type="match status" value="1"/>
</dbReference>
<dbReference type="GO" id="GO:0005324">
    <property type="term" value="F:long-chain fatty acid transmembrane transporter activity"/>
    <property type="evidence" value="ECO:0007669"/>
    <property type="project" value="TreeGrafter"/>
</dbReference>
<dbReference type="AlphaFoldDB" id="A0A660CF30"/>
<organism evidence="7 8">
    <name type="scientific">Prauserella rugosa</name>
    <dbReference type="NCBI Taxonomy" id="43354"/>
    <lineage>
        <taxon>Bacteria</taxon>
        <taxon>Bacillati</taxon>
        <taxon>Actinomycetota</taxon>
        <taxon>Actinomycetes</taxon>
        <taxon>Pseudonocardiales</taxon>
        <taxon>Pseudonocardiaceae</taxon>
        <taxon>Prauserella</taxon>
    </lineage>
</organism>
<keyword evidence="8" id="KW-1185">Reference proteome</keyword>
<keyword evidence="4" id="KW-0067">ATP-binding</keyword>
<name>A0A660CF30_9PSEU</name>
<sequence length="530" mass="56320">MSEVPTVTDLLTAHAHDTRPGLRFCDASWTWGEVVSASAVRGAVLQDLLRNHRPGGGPPHIGLLADNGPEFAFLLGGSALRGTVLVGLNPTRRGPALARDVHATDCRLVLTQPHYRALLSDVDVPVLDLGGPEWTELIAAHSGAGTEPVPASPDDLLMLIFTSGTSGEPKAVRCTHGKIAFPGRMLARRFGLSPADTVYVAMPLFHSNAIMAGWSVGVAAGATVALRDRFSASGFLPDVRRFGATYANYVGTPLSYVLATPEAPDDADNPLRLVYGNEGAEEDLAEFARRFGCRVVDAFGSTEGGIGFARTPDTPPGSLGRRADGVRILHPDTAEPCPPAEFASDGSLRNADVAVGELVNVDGPGWFAGYYNDPDADAERMRSGRYHTGDLAYADAEGYVYFAGRTSDWVRVDGENLGTAPIERVLTRHPAVAEAAVYGVADRIGDAVMVAVVPVPGATLLPDEFAAFLESQDDLGPKQHPRYVRITPSLPRTATFKVVKRALAAEGSRCGDPVWRRDGTTYRAVTSAES</sequence>
<evidence type="ECO:0000256" key="4">
    <source>
        <dbReference type="ARBA" id="ARBA00022840"/>
    </source>
</evidence>
<dbReference type="EMBL" id="VLJV01000001">
    <property type="protein sequence ID" value="TWH20109.1"/>
    <property type="molecule type" value="Genomic_DNA"/>
</dbReference>
<gene>
    <name evidence="7" type="ORF">JD82_01949</name>
</gene>
<evidence type="ECO:0000259" key="5">
    <source>
        <dbReference type="Pfam" id="PF00501"/>
    </source>
</evidence>
<keyword evidence="2" id="KW-0436">Ligase</keyword>
<dbReference type="GO" id="GO:0005524">
    <property type="term" value="F:ATP binding"/>
    <property type="evidence" value="ECO:0007669"/>
    <property type="project" value="UniProtKB-KW"/>
</dbReference>
<dbReference type="GO" id="GO:0004467">
    <property type="term" value="F:long-chain fatty acid-CoA ligase activity"/>
    <property type="evidence" value="ECO:0007669"/>
    <property type="project" value="TreeGrafter"/>
</dbReference>
<dbReference type="PANTHER" id="PTHR43107">
    <property type="entry name" value="LONG-CHAIN FATTY ACID TRANSPORT PROTEIN"/>
    <property type="match status" value="1"/>
</dbReference>
<dbReference type="Pfam" id="PF13193">
    <property type="entry name" value="AMP-binding_C"/>
    <property type="match status" value="1"/>
</dbReference>
<evidence type="ECO:0000256" key="1">
    <source>
        <dbReference type="ARBA" id="ARBA00006432"/>
    </source>
</evidence>
<evidence type="ECO:0000259" key="6">
    <source>
        <dbReference type="Pfam" id="PF13193"/>
    </source>
</evidence>
<dbReference type="SUPFAM" id="SSF56801">
    <property type="entry name" value="Acetyl-CoA synthetase-like"/>
    <property type="match status" value="1"/>
</dbReference>
<dbReference type="PROSITE" id="PS00455">
    <property type="entry name" value="AMP_BINDING"/>
    <property type="match status" value="1"/>
</dbReference>
<comment type="caution">
    <text evidence="7">The sequence shown here is derived from an EMBL/GenBank/DDBJ whole genome shotgun (WGS) entry which is preliminary data.</text>
</comment>
<reference evidence="7 8" key="1">
    <citation type="submission" date="2019-07" db="EMBL/GenBank/DDBJ databases">
        <title>R&amp;d 2014.</title>
        <authorList>
            <person name="Klenk H.-P."/>
        </authorList>
    </citation>
    <scope>NUCLEOTIDE SEQUENCE [LARGE SCALE GENOMIC DNA]</scope>
    <source>
        <strain evidence="7 8">DSM 43194</strain>
    </source>
</reference>
<dbReference type="RefSeq" id="WP_030530984.1">
    <property type="nucleotide sequence ID" value="NZ_JOIJ01000003.1"/>
</dbReference>
<dbReference type="InterPro" id="IPR025110">
    <property type="entry name" value="AMP-bd_C"/>
</dbReference>
<comment type="similarity">
    <text evidence="1">Belongs to the ATP-dependent AMP-binding enzyme family.</text>
</comment>
<dbReference type="GO" id="GO:0044539">
    <property type="term" value="P:long-chain fatty acid import into cell"/>
    <property type="evidence" value="ECO:0007669"/>
    <property type="project" value="TreeGrafter"/>
</dbReference>